<feature type="domain" description="YlxR" evidence="2">
    <location>
        <begin position="23"/>
        <end position="98"/>
    </location>
</feature>
<dbReference type="InterPro" id="IPR035931">
    <property type="entry name" value="YlxR-like_sf"/>
</dbReference>
<dbReference type="CDD" id="cd00279">
    <property type="entry name" value="YlxR"/>
    <property type="match status" value="1"/>
</dbReference>
<dbReference type="BioCyc" id="RPAL652103:RPDX1_RS00925-MONOMER"/>
<organism evidence="3 4">
    <name type="scientific">Rhodopseudomonas palustris (strain DX-1)</name>
    <dbReference type="NCBI Taxonomy" id="652103"/>
    <lineage>
        <taxon>Bacteria</taxon>
        <taxon>Pseudomonadati</taxon>
        <taxon>Pseudomonadota</taxon>
        <taxon>Alphaproteobacteria</taxon>
        <taxon>Hyphomicrobiales</taxon>
        <taxon>Nitrobacteraceae</taxon>
        <taxon>Rhodopseudomonas</taxon>
    </lineage>
</organism>
<dbReference type="Pfam" id="PF04296">
    <property type="entry name" value="YlxR"/>
    <property type="match status" value="1"/>
</dbReference>
<dbReference type="OrthoDB" id="9799836at2"/>
<proteinExistence type="predicted"/>
<evidence type="ECO:0000259" key="2">
    <source>
        <dbReference type="Pfam" id="PF04296"/>
    </source>
</evidence>
<feature type="region of interest" description="Disordered" evidence="1">
    <location>
        <begin position="227"/>
        <end position="263"/>
    </location>
</feature>
<dbReference type="Gene3D" id="3.30.1230.10">
    <property type="entry name" value="YlxR-like"/>
    <property type="match status" value="1"/>
</dbReference>
<dbReference type="eggNOG" id="COG2740">
    <property type="taxonomic scope" value="Bacteria"/>
</dbReference>
<dbReference type="InterPro" id="IPR029064">
    <property type="entry name" value="Ribosomal_eL30-like_sf"/>
</dbReference>
<dbReference type="NCBIfam" id="NF006622">
    <property type="entry name" value="PRK09190.1"/>
    <property type="match status" value="1"/>
</dbReference>
<dbReference type="SUPFAM" id="SSF64376">
    <property type="entry name" value="YlxR-like"/>
    <property type="match status" value="1"/>
</dbReference>
<dbReference type="PANTHER" id="PTHR34215:SF1">
    <property type="entry name" value="YLXR DOMAIN-CONTAINING PROTEIN"/>
    <property type="match status" value="1"/>
</dbReference>
<accession>E6VGA3</accession>
<evidence type="ECO:0000313" key="3">
    <source>
        <dbReference type="EMBL" id="ADU41827.1"/>
    </source>
</evidence>
<name>E6VGA3_RHOPX</name>
<dbReference type="KEGG" id="rpx:Rpdx1_0183"/>
<reference evidence="3" key="1">
    <citation type="submission" date="2010-12" db="EMBL/GenBank/DDBJ databases">
        <title>Complete sequence of Rhodopseudomonas palustris DX-1.</title>
        <authorList>
            <consortium name="US DOE Joint Genome Institute"/>
            <person name="Lucas S."/>
            <person name="Copeland A."/>
            <person name="Lapidus A."/>
            <person name="Cheng J.-F."/>
            <person name="Goodwin L."/>
            <person name="Pitluck S."/>
            <person name="Misra M."/>
            <person name="Chertkov O."/>
            <person name="Detter J.C."/>
            <person name="Han C."/>
            <person name="Tapia R."/>
            <person name="Land M."/>
            <person name="Hauser L."/>
            <person name="Kyrpides N."/>
            <person name="Ivanova N."/>
            <person name="Ovchinnikova G."/>
            <person name="Logan B."/>
            <person name="Oda Y."/>
            <person name="Harwood C."/>
            <person name="Woyke T."/>
        </authorList>
    </citation>
    <scope>NUCLEOTIDE SEQUENCE [LARGE SCALE GENOMIC DNA]</scope>
    <source>
        <strain evidence="3">DX-1</strain>
    </source>
</reference>
<dbReference type="HOGENOM" id="CLU_091016_1_0_5"/>
<evidence type="ECO:0000313" key="4">
    <source>
        <dbReference type="Proteomes" id="UP000001402"/>
    </source>
</evidence>
<dbReference type="InterPro" id="IPR007393">
    <property type="entry name" value="YlxR_dom"/>
</dbReference>
<dbReference type="PANTHER" id="PTHR34215">
    <property type="entry name" value="BLL0784 PROTEIN"/>
    <property type="match status" value="1"/>
</dbReference>
<protein>
    <recommendedName>
        <fullName evidence="2">YlxR domain-containing protein</fullName>
    </recommendedName>
</protein>
<sequence length="263" mass="27596">MLAAAAAADLDDGPRAKTPATERMCAVTRQVRPTGELIRFVVGPQGEVVADLKRKLPGRGLWVTASRAMVAQAVRRRVFAKGFKRDVKAPADLADAVERLLVRSAQDALAITAKAGQVVCGFGKVETALKSREAVALIHAADGAADGIRKLDGLCRQIDGETAASRDFPRLTALSSEELDLALGRSNVIHAAVLAGSAGQTFLSRCQILVRYRLADDGDATAAIAGTPINTPKDVADDAADERAADEVRANAHDVEGLGRLNG</sequence>
<dbReference type="AlphaFoldDB" id="E6VGA3"/>
<dbReference type="SUPFAM" id="SSF55315">
    <property type="entry name" value="L30e-like"/>
    <property type="match status" value="1"/>
</dbReference>
<dbReference type="Gene3D" id="3.30.1330.30">
    <property type="match status" value="1"/>
</dbReference>
<dbReference type="EMBL" id="CP002418">
    <property type="protein sequence ID" value="ADU41827.1"/>
    <property type="molecule type" value="Genomic_DNA"/>
</dbReference>
<dbReference type="InterPro" id="IPR037465">
    <property type="entry name" value="YlxR"/>
</dbReference>
<dbReference type="STRING" id="652103.Rpdx1_0183"/>
<gene>
    <name evidence="3" type="ordered locus">Rpdx1_0183</name>
</gene>
<feature type="compositionally biased region" description="Basic and acidic residues" evidence="1">
    <location>
        <begin position="241"/>
        <end position="257"/>
    </location>
</feature>
<evidence type="ECO:0000256" key="1">
    <source>
        <dbReference type="SAM" id="MobiDB-lite"/>
    </source>
</evidence>
<dbReference type="Proteomes" id="UP000001402">
    <property type="component" value="Chromosome"/>
</dbReference>